<dbReference type="EMBL" id="CM051396">
    <property type="protein sequence ID" value="KAJ4723708.1"/>
    <property type="molecule type" value="Genomic_DNA"/>
</dbReference>
<accession>A0ACC1YJK2</accession>
<evidence type="ECO:0000313" key="1">
    <source>
        <dbReference type="EMBL" id="KAJ4723708.1"/>
    </source>
</evidence>
<reference evidence="1 2" key="1">
    <citation type="journal article" date="2023" name="Science">
        <title>Complex scaffold remodeling in plant triterpene biosynthesis.</title>
        <authorList>
            <person name="De La Pena R."/>
            <person name="Hodgson H."/>
            <person name="Liu J.C."/>
            <person name="Stephenson M.J."/>
            <person name="Martin A.C."/>
            <person name="Owen C."/>
            <person name="Harkess A."/>
            <person name="Leebens-Mack J."/>
            <person name="Jimenez L.E."/>
            <person name="Osbourn A."/>
            <person name="Sattely E.S."/>
        </authorList>
    </citation>
    <scope>NUCLEOTIDE SEQUENCE [LARGE SCALE GENOMIC DNA]</scope>
    <source>
        <strain evidence="2">cv. JPN11</strain>
        <tissue evidence="1">Leaf</tissue>
    </source>
</reference>
<proteinExistence type="predicted"/>
<evidence type="ECO:0000313" key="2">
    <source>
        <dbReference type="Proteomes" id="UP001164539"/>
    </source>
</evidence>
<protein>
    <submittedName>
        <fullName evidence="1">Disease resistance protein</fullName>
    </submittedName>
</protein>
<comment type="caution">
    <text evidence="1">The sequence shown here is derived from an EMBL/GenBank/DDBJ whole genome shotgun (WGS) entry which is preliminary data.</text>
</comment>
<keyword evidence="2" id="KW-1185">Reference proteome</keyword>
<name>A0ACC1YJK2_MELAZ</name>
<sequence length="250" mass="27955">MSLKLKLCGESCCLKGLNLAQEITERFQEIVAQKDQLDLKEKSVVKYRKVIQRLPTTSLVNEAKVYGREKDKEEIVEVLLRDDSRSDDGLSIIPIIGMGGVGKTTLAQLVYNDDRIQGHFDLKASVCVSENFDVIRVTKIILRSVAIETVDNSDLNFLQEKLKKELGGKKFLVALDDVWNENYNDVILLSHPLEAGASGGKIVVTTRNQGVATMMGTVPAYLINELSNDDCLYVFTHQSLGTREFNMHHP</sequence>
<gene>
    <name evidence="1" type="ORF">OWV82_007044</name>
</gene>
<organism evidence="1 2">
    <name type="scientific">Melia azedarach</name>
    <name type="common">Chinaberry tree</name>
    <dbReference type="NCBI Taxonomy" id="155640"/>
    <lineage>
        <taxon>Eukaryota</taxon>
        <taxon>Viridiplantae</taxon>
        <taxon>Streptophyta</taxon>
        <taxon>Embryophyta</taxon>
        <taxon>Tracheophyta</taxon>
        <taxon>Spermatophyta</taxon>
        <taxon>Magnoliopsida</taxon>
        <taxon>eudicotyledons</taxon>
        <taxon>Gunneridae</taxon>
        <taxon>Pentapetalae</taxon>
        <taxon>rosids</taxon>
        <taxon>malvids</taxon>
        <taxon>Sapindales</taxon>
        <taxon>Meliaceae</taxon>
        <taxon>Melia</taxon>
    </lineage>
</organism>
<dbReference type="Proteomes" id="UP001164539">
    <property type="component" value="Chromosome 3"/>
</dbReference>